<keyword evidence="1" id="KW-0862">Zinc</keyword>
<organism evidence="3 4">
    <name type="scientific">Macrosiphum euphorbiae</name>
    <name type="common">potato aphid</name>
    <dbReference type="NCBI Taxonomy" id="13131"/>
    <lineage>
        <taxon>Eukaryota</taxon>
        <taxon>Metazoa</taxon>
        <taxon>Ecdysozoa</taxon>
        <taxon>Arthropoda</taxon>
        <taxon>Hexapoda</taxon>
        <taxon>Insecta</taxon>
        <taxon>Pterygota</taxon>
        <taxon>Neoptera</taxon>
        <taxon>Paraneoptera</taxon>
        <taxon>Hemiptera</taxon>
        <taxon>Sternorrhyncha</taxon>
        <taxon>Aphidomorpha</taxon>
        <taxon>Aphidoidea</taxon>
        <taxon>Aphididae</taxon>
        <taxon>Macrosiphini</taxon>
        <taxon>Macrosiphum</taxon>
    </lineage>
</organism>
<dbReference type="InterPro" id="IPR036236">
    <property type="entry name" value="Znf_C2H2_sf"/>
</dbReference>
<comment type="caution">
    <text evidence="3">The sequence shown here is derived from an EMBL/GenBank/DDBJ whole genome shotgun (WGS) entry which is preliminary data.</text>
</comment>
<evidence type="ECO:0000313" key="3">
    <source>
        <dbReference type="EMBL" id="CAI6359057.1"/>
    </source>
</evidence>
<feature type="domain" description="C2H2-type" evidence="2">
    <location>
        <begin position="2"/>
        <end position="24"/>
    </location>
</feature>
<dbReference type="Pfam" id="PF00096">
    <property type="entry name" value="zf-C2H2"/>
    <property type="match status" value="1"/>
</dbReference>
<reference evidence="3 4" key="1">
    <citation type="submission" date="2023-01" db="EMBL/GenBank/DDBJ databases">
        <authorList>
            <person name="Whitehead M."/>
        </authorList>
    </citation>
    <scope>NUCLEOTIDE SEQUENCE [LARGE SCALE GENOMIC DNA]</scope>
</reference>
<dbReference type="SMART" id="SM00355">
    <property type="entry name" value="ZnF_C2H2"/>
    <property type="match status" value="2"/>
</dbReference>
<dbReference type="SUPFAM" id="SSF57667">
    <property type="entry name" value="beta-beta-alpha zinc fingers"/>
    <property type="match status" value="1"/>
</dbReference>
<dbReference type="EMBL" id="CARXXK010000002">
    <property type="protein sequence ID" value="CAI6359057.1"/>
    <property type="molecule type" value="Genomic_DNA"/>
</dbReference>
<evidence type="ECO:0000313" key="4">
    <source>
        <dbReference type="Proteomes" id="UP001160148"/>
    </source>
</evidence>
<keyword evidence="1" id="KW-0479">Metal-binding</keyword>
<dbReference type="InterPro" id="IPR013087">
    <property type="entry name" value="Znf_C2H2_type"/>
</dbReference>
<keyword evidence="1" id="KW-0863">Zinc-finger</keyword>
<dbReference type="PROSITE" id="PS50157">
    <property type="entry name" value="ZINC_FINGER_C2H2_2"/>
    <property type="match status" value="2"/>
</dbReference>
<proteinExistence type="predicted"/>
<accession>A0AAV0WU62</accession>
<gene>
    <name evidence="3" type="ORF">MEUPH1_LOCUS14507</name>
</gene>
<feature type="domain" description="C2H2-type" evidence="2">
    <location>
        <begin position="29"/>
        <end position="57"/>
    </location>
</feature>
<keyword evidence="4" id="KW-1185">Reference proteome</keyword>
<protein>
    <recommendedName>
        <fullName evidence="2">C2H2-type domain-containing protein</fullName>
    </recommendedName>
</protein>
<dbReference type="GO" id="GO:0008270">
    <property type="term" value="F:zinc ion binding"/>
    <property type="evidence" value="ECO:0007669"/>
    <property type="project" value="UniProtKB-KW"/>
</dbReference>
<dbReference type="AlphaFoldDB" id="A0AAV0WU62"/>
<dbReference type="Proteomes" id="UP001160148">
    <property type="component" value="Unassembled WGS sequence"/>
</dbReference>
<evidence type="ECO:0000259" key="2">
    <source>
        <dbReference type="PROSITE" id="PS50157"/>
    </source>
</evidence>
<dbReference type="Gene3D" id="3.30.160.60">
    <property type="entry name" value="Classic Zinc Finger"/>
    <property type="match status" value="1"/>
</dbReference>
<sequence length="84" mass="9735">MFKCVTCFKVYVLMDDLINHFKTHDTSPFSCDICFKMFTLRTNLSKHIRNAHISDSHTHQCRDATQMGAQLQPTGKSIFSFTIF</sequence>
<dbReference type="PROSITE" id="PS00028">
    <property type="entry name" value="ZINC_FINGER_C2H2_1"/>
    <property type="match status" value="1"/>
</dbReference>
<name>A0AAV0WU62_9HEMI</name>
<evidence type="ECO:0000256" key="1">
    <source>
        <dbReference type="PROSITE-ProRule" id="PRU00042"/>
    </source>
</evidence>